<feature type="transmembrane region" description="Helical" evidence="8">
    <location>
        <begin position="383"/>
        <end position="407"/>
    </location>
</feature>
<dbReference type="Gene3D" id="2.60.40.10">
    <property type="entry name" value="Immunoglobulins"/>
    <property type="match status" value="1"/>
</dbReference>
<keyword evidence="6 8" id="KW-0472">Membrane</keyword>
<keyword evidence="2" id="KW-0813">Transport</keyword>
<keyword evidence="3" id="KW-1003">Cell membrane</keyword>
<comment type="subcellular location">
    <subcellularLocation>
        <location evidence="1">Cell membrane</location>
        <topology evidence="1">Multi-pass membrane protein</topology>
    </subcellularLocation>
</comment>
<proteinExistence type="predicted"/>
<dbReference type="SUPFAM" id="SSF49464">
    <property type="entry name" value="Carboxypeptidase regulatory domain-like"/>
    <property type="match status" value="2"/>
</dbReference>
<evidence type="ECO:0000259" key="9">
    <source>
        <dbReference type="PROSITE" id="PS50850"/>
    </source>
</evidence>
<dbReference type="InterPro" id="IPR036259">
    <property type="entry name" value="MFS_trans_sf"/>
</dbReference>
<dbReference type="InterPro" id="IPR005829">
    <property type="entry name" value="Sugar_transporter_CS"/>
</dbReference>
<dbReference type="PROSITE" id="PS50850">
    <property type="entry name" value="MFS"/>
    <property type="match status" value="1"/>
</dbReference>
<evidence type="ECO:0000256" key="1">
    <source>
        <dbReference type="ARBA" id="ARBA00004651"/>
    </source>
</evidence>
<name>A0ABP7I9L4_9ACTN</name>
<dbReference type="Pfam" id="PF07690">
    <property type="entry name" value="MFS_1"/>
    <property type="match status" value="1"/>
</dbReference>
<feature type="transmembrane region" description="Helical" evidence="8">
    <location>
        <begin position="32"/>
        <end position="52"/>
    </location>
</feature>
<comment type="caution">
    <text evidence="10">The sequence shown here is derived from an EMBL/GenBank/DDBJ whole genome shotgun (WGS) entry which is preliminary data.</text>
</comment>
<keyword evidence="7" id="KW-0046">Antibiotic resistance</keyword>
<dbReference type="InterPro" id="IPR008969">
    <property type="entry name" value="CarboxyPept-like_regulatory"/>
</dbReference>
<sequence>MGSTNVEVIPAAATTAQAGPPGPTQAPSKHRWWALAVIGLAQLMVVLDATIVNIALPSAQQDLGFDNNGRQWIVTAYSLAFGSLLLLGGRLADLFGRKTTFIVGIVGFAAASAVGGAANGFTMLVVARAVQGLFGALLAPAALSLLTTTFTEAKERARAFGIFGAIAGSGAAVGLVLGGLLTEYLNWRWTLYVNDAIAVPALIGAIVLLGRSVPAERPKLDILGVLLVSGGLFGIVYGFANAETHDWDNWMTWGFLAAGAVLLVAFFLWQARAKHPVLPLRVLADRDRAAALSTMLISSAGMFGVFLFLTYYLQSTLGYSPVKNGVAFLPMVGALMVLAQISTNWLVPKIGPKIVVPTGMLIALGGMIWLTRLDLDSSYAAHVLGPLLLLGAGIGMSMPAAMSYATLGVEASDQGVASAAVNTTQQVGGSISTALLNTLAATAATNYAKDHLSDPLVKANAALHSYAVAYWWSAGFFAFAAIVTALLFRAKKRATEPAEAAEAQFEATLPDVPGAVDAVRTGAAVLRGQVRNGTGAPVPRTAITLLDTSGRQLARAVSREDGTYAVDTAERGSLVLIGSAPGYQPQVVTLTLNGAPVSHDLVILPSPGGLAGTVRGGDGEVLPGALVVATDQRGDVTASTTTAMDGGYRIGDLLPGDYTLSVSAPGHRPAAVAATVTAEPARCDIQLSVAATLRGTVHTPDGRALDDARVSLIDAAGNVVGTRTTSVDGSYAFTDLSSEQYTVIASGYPPVATQVTLNGSREGVDIRLGHKES</sequence>
<dbReference type="PANTHER" id="PTHR42718:SF46">
    <property type="entry name" value="BLR6921 PROTEIN"/>
    <property type="match status" value="1"/>
</dbReference>
<feature type="transmembrane region" description="Helical" evidence="8">
    <location>
        <begin position="252"/>
        <end position="269"/>
    </location>
</feature>
<feature type="transmembrane region" description="Helical" evidence="8">
    <location>
        <begin position="191"/>
        <end position="210"/>
    </location>
</feature>
<evidence type="ECO:0000313" key="10">
    <source>
        <dbReference type="EMBL" id="GAA3812913.1"/>
    </source>
</evidence>
<keyword evidence="11" id="KW-1185">Reference proteome</keyword>
<dbReference type="InterPro" id="IPR020846">
    <property type="entry name" value="MFS_dom"/>
</dbReference>
<evidence type="ECO:0000256" key="8">
    <source>
        <dbReference type="SAM" id="Phobius"/>
    </source>
</evidence>
<feature type="transmembrane region" description="Helical" evidence="8">
    <location>
        <begin position="162"/>
        <end position="185"/>
    </location>
</feature>
<keyword evidence="5 8" id="KW-1133">Transmembrane helix</keyword>
<evidence type="ECO:0000256" key="7">
    <source>
        <dbReference type="ARBA" id="ARBA00023251"/>
    </source>
</evidence>
<feature type="transmembrane region" description="Helical" evidence="8">
    <location>
        <begin position="222"/>
        <end position="240"/>
    </location>
</feature>
<dbReference type="EMBL" id="BAABDE010000022">
    <property type="protein sequence ID" value="GAA3812913.1"/>
    <property type="molecule type" value="Genomic_DNA"/>
</dbReference>
<dbReference type="InterPro" id="IPR011701">
    <property type="entry name" value="MFS"/>
</dbReference>
<feature type="transmembrane region" description="Helical" evidence="8">
    <location>
        <begin position="354"/>
        <end position="371"/>
    </location>
</feature>
<evidence type="ECO:0000256" key="3">
    <source>
        <dbReference type="ARBA" id="ARBA00022475"/>
    </source>
</evidence>
<dbReference type="SUPFAM" id="SSF49478">
    <property type="entry name" value="Cna protein B-type domain"/>
    <property type="match status" value="1"/>
</dbReference>
<feature type="transmembrane region" description="Helical" evidence="8">
    <location>
        <begin position="132"/>
        <end position="150"/>
    </location>
</feature>
<dbReference type="SUPFAM" id="SSF103473">
    <property type="entry name" value="MFS general substrate transporter"/>
    <property type="match status" value="1"/>
</dbReference>
<feature type="transmembrane region" description="Helical" evidence="8">
    <location>
        <begin position="72"/>
        <end position="89"/>
    </location>
</feature>
<feature type="domain" description="Major facilitator superfamily (MFS) profile" evidence="9">
    <location>
        <begin position="34"/>
        <end position="492"/>
    </location>
</feature>
<feature type="transmembrane region" description="Helical" evidence="8">
    <location>
        <begin position="290"/>
        <end position="313"/>
    </location>
</feature>
<accession>A0ABP7I9L4</accession>
<feature type="transmembrane region" description="Helical" evidence="8">
    <location>
        <begin position="468"/>
        <end position="488"/>
    </location>
</feature>
<protein>
    <recommendedName>
        <fullName evidence="9">Major facilitator superfamily (MFS) profile domain-containing protein</fullName>
    </recommendedName>
</protein>
<feature type="transmembrane region" description="Helical" evidence="8">
    <location>
        <begin position="325"/>
        <end position="347"/>
    </location>
</feature>
<organism evidence="10 11">
    <name type="scientific">Streptomyces coacervatus</name>
    <dbReference type="NCBI Taxonomy" id="647381"/>
    <lineage>
        <taxon>Bacteria</taxon>
        <taxon>Bacillati</taxon>
        <taxon>Actinomycetota</taxon>
        <taxon>Actinomycetes</taxon>
        <taxon>Kitasatosporales</taxon>
        <taxon>Streptomycetaceae</taxon>
        <taxon>Streptomyces</taxon>
    </lineage>
</organism>
<gene>
    <name evidence="10" type="ORF">GCM10022403_053210</name>
</gene>
<dbReference type="InterPro" id="IPR013783">
    <property type="entry name" value="Ig-like_fold"/>
</dbReference>
<feature type="transmembrane region" description="Helical" evidence="8">
    <location>
        <begin position="101"/>
        <end position="126"/>
    </location>
</feature>
<dbReference type="Gene3D" id="2.60.40.1120">
    <property type="entry name" value="Carboxypeptidase-like, regulatory domain"/>
    <property type="match status" value="2"/>
</dbReference>
<evidence type="ECO:0000256" key="6">
    <source>
        <dbReference type="ARBA" id="ARBA00023136"/>
    </source>
</evidence>
<feature type="transmembrane region" description="Helical" evidence="8">
    <location>
        <begin position="427"/>
        <end position="448"/>
    </location>
</feature>
<evidence type="ECO:0000256" key="5">
    <source>
        <dbReference type="ARBA" id="ARBA00022989"/>
    </source>
</evidence>
<keyword evidence="4 8" id="KW-0812">Transmembrane</keyword>
<dbReference type="CDD" id="cd17321">
    <property type="entry name" value="MFS_MMR_MDR_like"/>
    <property type="match status" value="1"/>
</dbReference>
<reference evidence="11" key="1">
    <citation type="journal article" date="2019" name="Int. J. Syst. Evol. Microbiol.">
        <title>The Global Catalogue of Microorganisms (GCM) 10K type strain sequencing project: providing services to taxonomists for standard genome sequencing and annotation.</title>
        <authorList>
            <consortium name="The Broad Institute Genomics Platform"/>
            <consortium name="The Broad Institute Genome Sequencing Center for Infectious Disease"/>
            <person name="Wu L."/>
            <person name="Ma J."/>
        </authorList>
    </citation>
    <scope>NUCLEOTIDE SEQUENCE [LARGE SCALE GENOMIC DNA]</scope>
    <source>
        <strain evidence="11">JCM 17138</strain>
    </source>
</reference>
<evidence type="ECO:0000313" key="11">
    <source>
        <dbReference type="Proteomes" id="UP001501009"/>
    </source>
</evidence>
<evidence type="ECO:0000256" key="4">
    <source>
        <dbReference type="ARBA" id="ARBA00022692"/>
    </source>
</evidence>
<dbReference type="Proteomes" id="UP001501009">
    <property type="component" value="Unassembled WGS sequence"/>
</dbReference>
<dbReference type="PROSITE" id="PS00216">
    <property type="entry name" value="SUGAR_TRANSPORT_1"/>
    <property type="match status" value="1"/>
</dbReference>
<dbReference type="Gene3D" id="1.20.1720.10">
    <property type="entry name" value="Multidrug resistance protein D"/>
    <property type="match status" value="1"/>
</dbReference>
<dbReference type="PANTHER" id="PTHR42718">
    <property type="entry name" value="MAJOR FACILITATOR SUPERFAMILY MULTIDRUG TRANSPORTER MFSC"/>
    <property type="match status" value="1"/>
</dbReference>
<evidence type="ECO:0000256" key="2">
    <source>
        <dbReference type="ARBA" id="ARBA00022448"/>
    </source>
</evidence>
<dbReference type="Gene3D" id="1.20.1250.20">
    <property type="entry name" value="MFS general substrate transporter like domains"/>
    <property type="match status" value="1"/>
</dbReference>
<dbReference type="Pfam" id="PF13620">
    <property type="entry name" value="CarboxypepD_reg"/>
    <property type="match status" value="3"/>
</dbReference>